<feature type="region of interest" description="Disordered" evidence="1">
    <location>
        <begin position="580"/>
        <end position="643"/>
    </location>
</feature>
<feature type="compositionally biased region" description="Basic and acidic residues" evidence="1">
    <location>
        <begin position="205"/>
        <end position="227"/>
    </location>
</feature>
<dbReference type="PANTHER" id="PTHR14445">
    <property type="entry name" value="GRB10 INTERACTING GYF PROTEIN"/>
    <property type="match status" value="1"/>
</dbReference>
<feature type="domain" description="GYF" evidence="2">
    <location>
        <begin position="375"/>
        <end position="423"/>
    </location>
</feature>
<feature type="region of interest" description="Disordered" evidence="1">
    <location>
        <begin position="986"/>
        <end position="1020"/>
    </location>
</feature>
<comment type="caution">
    <text evidence="3">The sequence shown here is derived from an EMBL/GenBank/DDBJ whole genome shotgun (WGS) entry which is preliminary data.</text>
</comment>
<reference evidence="3" key="1">
    <citation type="submission" date="2021-07" db="EMBL/GenBank/DDBJ databases">
        <title>Draft genome of Mortierella alpina, strain LL118, isolated from an aspen leaf litter sample.</title>
        <authorList>
            <person name="Yang S."/>
            <person name="Vinatzer B.A."/>
        </authorList>
    </citation>
    <scope>NUCLEOTIDE SEQUENCE</scope>
    <source>
        <strain evidence="3">LL118</strain>
    </source>
</reference>
<dbReference type="Pfam" id="PF02213">
    <property type="entry name" value="GYF"/>
    <property type="match status" value="1"/>
</dbReference>
<feature type="region of interest" description="Disordered" evidence="1">
    <location>
        <begin position="67"/>
        <end position="88"/>
    </location>
</feature>
<dbReference type="GO" id="GO:0005829">
    <property type="term" value="C:cytosol"/>
    <property type="evidence" value="ECO:0007669"/>
    <property type="project" value="TreeGrafter"/>
</dbReference>
<feature type="compositionally biased region" description="Polar residues" evidence="1">
    <location>
        <begin position="67"/>
        <end position="80"/>
    </location>
</feature>
<feature type="region of interest" description="Disordered" evidence="1">
    <location>
        <begin position="878"/>
        <end position="904"/>
    </location>
</feature>
<gene>
    <name evidence="3" type="ORF">KVV02_007535</name>
</gene>
<dbReference type="InterPro" id="IPR035445">
    <property type="entry name" value="GYF-like_dom_sf"/>
</dbReference>
<dbReference type="SUPFAM" id="SSF55277">
    <property type="entry name" value="GYF domain"/>
    <property type="match status" value="1"/>
</dbReference>
<dbReference type="PANTHER" id="PTHR14445:SF36">
    <property type="entry name" value="FI03272P-RELATED"/>
    <property type="match status" value="1"/>
</dbReference>
<evidence type="ECO:0000256" key="1">
    <source>
        <dbReference type="SAM" id="MobiDB-lite"/>
    </source>
</evidence>
<proteinExistence type="predicted"/>
<dbReference type="CDD" id="cd00072">
    <property type="entry name" value="GYF"/>
    <property type="match status" value="1"/>
</dbReference>
<protein>
    <recommendedName>
        <fullName evidence="2">GYF domain-containing protein</fullName>
    </recommendedName>
</protein>
<dbReference type="Gene3D" id="3.30.1490.40">
    <property type="match status" value="1"/>
</dbReference>
<feature type="region of interest" description="Disordered" evidence="1">
    <location>
        <begin position="1"/>
        <end position="52"/>
    </location>
</feature>
<feature type="compositionally biased region" description="Low complexity" evidence="1">
    <location>
        <begin position="18"/>
        <end position="27"/>
    </location>
</feature>
<feature type="compositionally biased region" description="Acidic residues" evidence="1">
    <location>
        <begin position="597"/>
        <end position="607"/>
    </location>
</feature>
<evidence type="ECO:0000259" key="2">
    <source>
        <dbReference type="PROSITE" id="PS50829"/>
    </source>
</evidence>
<name>A0A9P8A7S8_MORAP</name>
<feature type="compositionally biased region" description="Polar residues" evidence="1">
    <location>
        <begin position="269"/>
        <end position="301"/>
    </location>
</feature>
<evidence type="ECO:0000313" key="3">
    <source>
        <dbReference type="EMBL" id="KAG9325504.1"/>
    </source>
</evidence>
<feature type="region of interest" description="Disordered" evidence="1">
    <location>
        <begin position="147"/>
        <end position="317"/>
    </location>
</feature>
<dbReference type="AlphaFoldDB" id="A0A9P8A7S8"/>
<feature type="compositionally biased region" description="Basic and acidic residues" evidence="1">
    <location>
        <begin position="177"/>
        <end position="194"/>
    </location>
</feature>
<feature type="compositionally biased region" description="Basic residues" evidence="1">
    <location>
        <begin position="1010"/>
        <end position="1020"/>
    </location>
</feature>
<feature type="compositionally biased region" description="Acidic residues" evidence="1">
    <location>
        <begin position="618"/>
        <end position="632"/>
    </location>
</feature>
<feature type="compositionally biased region" description="Low complexity" evidence="1">
    <location>
        <begin position="986"/>
        <end position="1002"/>
    </location>
</feature>
<dbReference type="InterPro" id="IPR003169">
    <property type="entry name" value="GYF"/>
</dbReference>
<feature type="compositionally biased region" description="Basic and acidic residues" evidence="1">
    <location>
        <begin position="306"/>
        <end position="317"/>
    </location>
</feature>
<organism evidence="3 4">
    <name type="scientific">Mortierella alpina</name>
    <name type="common">Oleaginous fungus</name>
    <name type="synonym">Mortierella renispora</name>
    <dbReference type="NCBI Taxonomy" id="64518"/>
    <lineage>
        <taxon>Eukaryota</taxon>
        <taxon>Fungi</taxon>
        <taxon>Fungi incertae sedis</taxon>
        <taxon>Mucoromycota</taxon>
        <taxon>Mortierellomycotina</taxon>
        <taxon>Mortierellomycetes</taxon>
        <taxon>Mortierellales</taxon>
        <taxon>Mortierellaceae</taxon>
        <taxon>Mortierella</taxon>
    </lineage>
</organism>
<evidence type="ECO:0000313" key="4">
    <source>
        <dbReference type="Proteomes" id="UP000717515"/>
    </source>
</evidence>
<dbReference type="SMART" id="SM00444">
    <property type="entry name" value="GYF"/>
    <property type="match status" value="1"/>
</dbReference>
<accession>A0A9P8A7S8</accession>
<dbReference type="InterPro" id="IPR051640">
    <property type="entry name" value="GRB10-interact_GYF"/>
</dbReference>
<feature type="compositionally biased region" description="Low complexity" evidence="1">
    <location>
        <begin position="41"/>
        <end position="52"/>
    </location>
</feature>
<sequence>MASNTMNFGPEWMRRFPSKTSSSSSSTFLQDDWSQPAPGSTPGNTPAGNAGAAFSYSSVAANNVRSGLSSTVPSFETSPSDHLPSDTLNPFKYSKELMLSLFKPAGFPIEFERHEYATNEDALMPMSSQPFSDQEIKILSGSVNSEVARRVVQPGEGGQQERGQGQRTEGASGSDQSGRHDRHDRPDRRHHDTKFQGSGSRTRHLTSDDRSHSFKRSEQGSRDKDDGLWNSPGRSTVGSFDANGVFRVTSEHGEALEPSDQEEAALEPLQSQDKGSVHPDTTASDTSAFHNAQQTPSSGLLSNGVEHSDAGPDLETTRSRSLLNEGLDNGDKYAFSNGNIESNTVHDDAGFAPFGSSNSSAFNSTPAFNAAPAELSKWLYRDPSGSVQGPFQSVEMHEWYKGGFFSMDLLVKREQDVNFEPLGSLIRRLGNEEKPFLNTLDSNAGWAGDAFARSSAMGGLAGPQTPMAGSFASQQQRLLNQQLERQQYMQLLQRQIQMQHMLHQQQFMAAQQQFGNDPHALAALVAQQQAQQRQLQMRLQQLQHMGFMAANVSTPGGSAIPALNVTDAKVTEEEIKHHDNEIWSSQSEAVEHQVPAVEDEGADSENETDMKEQVQEEASVDDEQAEEVDETENQPNEQTPAALWDDHVPETSSWGEVTESSTWGATEQPRVIKAVPAPWAKPVGGEEASEKKALSLREIQEIEAKRAEEQRAAERDAQIASGASGVLDFGRGLGGTPWQTASAPKKTLRQIQEEEEAAALRKARAAQVAPSASVSASAPVATVSVGTSVGLAGIVAAGTGSGGKRYADTIGPKPTATTVSSGPWGSSSSLMAAKAAPVARAPSTPAATNGSVTSTLRAAPRVEDNHGWIEVSSQKSSSSTAGAVVESTPTRTTPLVQKKVASSDEPREATEDFLRWCRQALKGLQGVVLEDFIQMLLSFPLNPDPMTVEIIQDSIYANSQSLNGRQFADEFIKRRKADAYPNGMGNIANGANSNNNQQSLSAHDGSFKVVSKKGRKKGTA</sequence>
<dbReference type="PROSITE" id="PS50829">
    <property type="entry name" value="GYF"/>
    <property type="match status" value="1"/>
</dbReference>
<dbReference type="Proteomes" id="UP000717515">
    <property type="component" value="Unassembled WGS sequence"/>
</dbReference>
<dbReference type="EMBL" id="JAIFTL010000039">
    <property type="protein sequence ID" value="KAG9325504.1"/>
    <property type="molecule type" value="Genomic_DNA"/>
</dbReference>